<sequence>MEPALLTSSASVLALVFGLTVLVTGKDAVFASHAAVWVLCASLLFFVLAAGFAIVVQAHMYKYEVVSKEYLASLAASDTEWSQSADHAVRSDVSQKVRTLGSLRDGNKVKAVFTIVGLWLQMGAIALLAVSIGLEFYSRLKGRL</sequence>
<evidence type="ECO:0008006" key="4">
    <source>
        <dbReference type="Google" id="ProtNLM"/>
    </source>
</evidence>
<reference evidence="2 3" key="1">
    <citation type="submission" date="2019-01" db="EMBL/GenBank/DDBJ databases">
        <title>High-quality-draft genome sequences of five non-tuberculosis mycobacteriaceae isolated from a nosocomial environment.</title>
        <authorList>
            <person name="Tiago I."/>
            <person name="Alarico S."/>
            <person name="Pereira S.G."/>
            <person name="Coelho C."/>
            <person name="Maranha A."/>
            <person name="Empadinhas N."/>
        </authorList>
    </citation>
    <scope>NUCLEOTIDE SEQUENCE [LARGE SCALE GENOMIC DNA]</scope>
    <source>
        <strain evidence="2 3">24AIII</strain>
    </source>
</reference>
<evidence type="ECO:0000256" key="1">
    <source>
        <dbReference type="SAM" id="Phobius"/>
    </source>
</evidence>
<proteinExistence type="predicted"/>
<dbReference type="AlphaFoldDB" id="A0A4R5W6S2"/>
<protein>
    <recommendedName>
        <fullName evidence="4">Transmembrane protein</fullName>
    </recommendedName>
</protein>
<name>A0A4R5W6S2_MYCMU</name>
<evidence type="ECO:0000313" key="2">
    <source>
        <dbReference type="EMBL" id="TDK84478.1"/>
    </source>
</evidence>
<keyword evidence="1" id="KW-0472">Membrane</keyword>
<organism evidence="2 3">
    <name type="scientific">Mycolicibacterium mucogenicum</name>
    <name type="common">Mycobacterium mucogenicum</name>
    <dbReference type="NCBI Taxonomy" id="56689"/>
    <lineage>
        <taxon>Bacteria</taxon>
        <taxon>Bacillati</taxon>
        <taxon>Actinomycetota</taxon>
        <taxon>Actinomycetes</taxon>
        <taxon>Mycobacteriales</taxon>
        <taxon>Mycobacteriaceae</taxon>
        <taxon>Mycolicibacterium</taxon>
    </lineage>
</organism>
<keyword evidence="1" id="KW-0812">Transmembrane</keyword>
<feature type="transmembrane region" description="Helical" evidence="1">
    <location>
        <begin position="35"/>
        <end position="56"/>
    </location>
</feature>
<accession>A0A4R5W6S2</accession>
<dbReference type="RefSeq" id="WP_133428423.1">
    <property type="nucleotide sequence ID" value="NZ_SDLO01000041.1"/>
</dbReference>
<dbReference type="Proteomes" id="UP000294929">
    <property type="component" value="Unassembled WGS sequence"/>
</dbReference>
<comment type="caution">
    <text evidence="2">The sequence shown here is derived from an EMBL/GenBank/DDBJ whole genome shotgun (WGS) entry which is preliminary data.</text>
</comment>
<evidence type="ECO:0000313" key="3">
    <source>
        <dbReference type="Proteomes" id="UP000294929"/>
    </source>
</evidence>
<dbReference type="EMBL" id="SDLO01000041">
    <property type="protein sequence ID" value="TDK84478.1"/>
    <property type="molecule type" value="Genomic_DNA"/>
</dbReference>
<keyword evidence="1" id="KW-1133">Transmembrane helix</keyword>
<gene>
    <name evidence="2" type="ORF">EUA03_26315</name>
</gene>
<feature type="transmembrane region" description="Helical" evidence="1">
    <location>
        <begin position="111"/>
        <end position="134"/>
    </location>
</feature>